<feature type="region of interest" description="Disordered" evidence="1">
    <location>
        <begin position="598"/>
        <end position="618"/>
    </location>
</feature>
<protein>
    <submittedName>
        <fullName evidence="2">Uncharacterized protein</fullName>
    </submittedName>
</protein>
<feature type="region of interest" description="Disordered" evidence="1">
    <location>
        <begin position="465"/>
        <end position="500"/>
    </location>
</feature>
<evidence type="ECO:0000256" key="1">
    <source>
        <dbReference type="SAM" id="MobiDB-lite"/>
    </source>
</evidence>
<dbReference type="AlphaFoldDB" id="A0A7S1KX26"/>
<organism evidence="2">
    <name type="scientific">Neobodo designis</name>
    <name type="common">Flagellated protozoan</name>
    <name type="synonym">Bodo designis</name>
    <dbReference type="NCBI Taxonomy" id="312471"/>
    <lineage>
        <taxon>Eukaryota</taxon>
        <taxon>Discoba</taxon>
        <taxon>Euglenozoa</taxon>
        <taxon>Kinetoplastea</taxon>
        <taxon>Metakinetoplastina</taxon>
        <taxon>Neobodonida</taxon>
        <taxon>Neobodo</taxon>
    </lineage>
</organism>
<accession>A0A7S1KX26</accession>
<proteinExistence type="predicted"/>
<feature type="region of interest" description="Disordered" evidence="1">
    <location>
        <begin position="631"/>
        <end position="652"/>
    </location>
</feature>
<evidence type="ECO:0000313" key="2">
    <source>
        <dbReference type="EMBL" id="CAD9088184.1"/>
    </source>
</evidence>
<reference evidence="2" key="1">
    <citation type="submission" date="2021-01" db="EMBL/GenBank/DDBJ databases">
        <authorList>
            <person name="Corre E."/>
            <person name="Pelletier E."/>
            <person name="Niang G."/>
            <person name="Scheremetjew M."/>
            <person name="Finn R."/>
            <person name="Kale V."/>
            <person name="Holt S."/>
            <person name="Cochrane G."/>
            <person name="Meng A."/>
            <person name="Brown T."/>
            <person name="Cohen L."/>
        </authorList>
    </citation>
    <scope>NUCLEOTIDE SEQUENCE</scope>
    <source>
        <strain evidence="2">CCAP 1951/1</strain>
    </source>
</reference>
<feature type="compositionally biased region" description="Polar residues" evidence="1">
    <location>
        <begin position="483"/>
        <end position="500"/>
    </location>
</feature>
<sequence length="682" mass="72289">MPSESQLKGPDTWAEWATAAAKERSTLCLSATRSDCTSGTCAGVVVPAPSSRQIANSLIAQGAVERVTRCLVQGVADSTSATHASTLLGSCLGAGSPVETAAFAENLCNRLIALHDSCDFLRQRALQAGVGDEIDSVVNTVSKAVVSAVGALTREQCRIDCVSSGEVETADSNTRADSPVNGNDHDFDADSGLFVAGASSVQPNREEPAVGGSAAHAAPLSAVCEYAEHRMAVASWTTQHAHRQLESYAAERSRDDEIRATIDTERSHLELLAARSDRRLTELQSTRLEQVAERLWRNEEAQFERDSFDIAIKHERGLQRTIDKEIKTLQSRIDTLRASKASSENKVTALSRKLENAQGCDPATADLEASIRAVDASLCEQSLRRWAAALGARLIDDVESEAALLNSNSLQARERKLGLLISASTAAVKQALDAQSCLVSRLAHGRAQLSDLLIMSPTSSSTLTESDAAVSHFPPATPPGQHGVTSSFTSARGDSFGTSSTSHQDIAVCGNDILIVMTRVAAAAEDLHNRLRTLISAATSAEISLEPCKLEEIDAVFRTLADTIDGTRGDTLDAAFCEVSSTPAMRRPVSAEELTDEHGRKVSTLGTSVGGGKRGLPKKLARARTTVSQLGSVDVRSGAGGGPVRPPSTTSLDIQHRTVDSGARQTWVSFIAQFRTVFGAPA</sequence>
<dbReference type="EMBL" id="HBGF01000407">
    <property type="protein sequence ID" value="CAD9088184.1"/>
    <property type="molecule type" value="Transcribed_RNA"/>
</dbReference>
<gene>
    <name evidence="2" type="ORF">NDES1114_LOCUS306</name>
</gene>
<name>A0A7S1KX26_NEODS</name>